<evidence type="ECO:0000313" key="1">
    <source>
        <dbReference type="EMBL" id="OGD79817.1"/>
    </source>
</evidence>
<dbReference type="Proteomes" id="UP000176682">
    <property type="component" value="Unassembled WGS sequence"/>
</dbReference>
<dbReference type="InterPro" id="IPR007497">
    <property type="entry name" value="SIMPL/DUF541"/>
</dbReference>
<gene>
    <name evidence="1" type="ORF">A2368_01260</name>
</gene>
<dbReference type="PANTHER" id="PTHR34387">
    <property type="entry name" value="SLR1258 PROTEIN"/>
    <property type="match status" value="1"/>
</dbReference>
<evidence type="ECO:0008006" key="3">
    <source>
        <dbReference type="Google" id="ProtNLM"/>
    </source>
</evidence>
<dbReference type="InterPro" id="IPR052022">
    <property type="entry name" value="26kDa_periplasmic_antigen"/>
</dbReference>
<accession>A0A1F5FJL2</accession>
<dbReference type="GO" id="GO:0006974">
    <property type="term" value="P:DNA damage response"/>
    <property type="evidence" value="ECO:0007669"/>
    <property type="project" value="TreeGrafter"/>
</dbReference>
<evidence type="ECO:0000313" key="2">
    <source>
        <dbReference type="Proteomes" id="UP000176682"/>
    </source>
</evidence>
<protein>
    <recommendedName>
        <fullName evidence="3">26 kDa periplasmic immunogenic protein</fullName>
    </recommendedName>
</protein>
<dbReference type="Pfam" id="PF04402">
    <property type="entry name" value="SIMPL"/>
    <property type="match status" value="1"/>
</dbReference>
<dbReference type="PANTHER" id="PTHR34387:SF1">
    <property type="entry name" value="PERIPLASMIC IMMUNOGENIC PROTEIN"/>
    <property type="match status" value="1"/>
</dbReference>
<comment type="caution">
    <text evidence="1">The sequence shown here is derived from an EMBL/GenBank/DDBJ whole genome shotgun (WGS) entry which is preliminary data.</text>
</comment>
<dbReference type="EMBL" id="MFAM01000008">
    <property type="protein sequence ID" value="OGD79817.1"/>
    <property type="molecule type" value="Genomic_DNA"/>
</dbReference>
<dbReference type="AlphaFoldDB" id="A0A1F5FJL2"/>
<organism evidence="1 2">
    <name type="scientific">Candidatus Collierbacteria bacterium RIFOXYB1_FULL_49_13</name>
    <dbReference type="NCBI Taxonomy" id="1817728"/>
    <lineage>
        <taxon>Bacteria</taxon>
        <taxon>Candidatus Collieribacteriota</taxon>
    </lineage>
</organism>
<name>A0A1F5FJL2_9BACT</name>
<dbReference type="Gene3D" id="3.30.110.170">
    <property type="entry name" value="Protein of unknown function (DUF541), domain 1"/>
    <property type="match status" value="1"/>
</dbReference>
<reference evidence="1 2" key="1">
    <citation type="journal article" date="2016" name="Nat. Commun.">
        <title>Thousands of microbial genomes shed light on interconnected biogeochemical processes in an aquifer system.</title>
        <authorList>
            <person name="Anantharaman K."/>
            <person name="Brown C.T."/>
            <person name="Hug L.A."/>
            <person name="Sharon I."/>
            <person name="Castelle C.J."/>
            <person name="Probst A.J."/>
            <person name="Thomas B.C."/>
            <person name="Singh A."/>
            <person name="Wilkins M.J."/>
            <person name="Karaoz U."/>
            <person name="Brodie E.L."/>
            <person name="Williams K.H."/>
            <person name="Hubbard S.S."/>
            <person name="Banfield J.F."/>
        </authorList>
    </citation>
    <scope>NUCLEOTIDE SEQUENCE [LARGE SCALE GENOMIC DNA]</scope>
</reference>
<proteinExistence type="predicted"/>
<dbReference type="Gene3D" id="3.30.70.2970">
    <property type="entry name" value="Protein of unknown function (DUF541), domain 2"/>
    <property type="match status" value="1"/>
</dbReference>
<sequence length="253" mass="27233">MMQYFRQAVPAVMVMLAFFAGVFGFTKLVGPLPLSVVSTVTNKTDVFSVSGQGKVTVTPDIAYVTVGIEASGVTVKEVQGKINEVINKLNTSLKGLGVAEKDLKTTNYRISPTYDWTSGRQRITGFQAGSNIQVKVREIDKVNEVIDTATANGANEVGGVTFDVDDKEKWENEAREKAVAEAKSKAEQAARIAGFRLGKIINYSENFGGGVVPMYYGRAEMAKLDSAMPAPATEVNPGSSEVVVMVSLSYQLE</sequence>